<proteinExistence type="predicted"/>
<protein>
    <submittedName>
        <fullName evidence="1">Uncharacterized protein</fullName>
    </submittedName>
</protein>
<dbReference type="EMBL" id="BART01006914">
    <property type="protein sequence ID" value="GAG71509.1"/>
    <property type="molecule type" value="Genomic_DNA"/>
</dbReference>
<gene>
    <name evidence="1" type="ORF">S01H4_15774</name>
</gene>
<accession>X0ZQ84</accession>
<feature type="non-terminal residue" evidence="1">
    <location>
        <position position="1"/>
    </location>
</feature>
<evidence type="ECO:0000313" key="1">
    <source>
        <dbReference type="EMBL" id="GAG71509.1"/>
    </source>
</evidence>
<dbReference type="AlphaFoldDB" id="X0ZQ84"/>
<organism evidence="1">
    <name type="scientific">marine sediment metagenome</name>
    <dbReference type="NCBI Taxonomy" id="412755"/>
    <lineage>
        <taxon>unclassified sequences</taxon>
        <taxon>metagenomes</taxon>
        <taxon>ecological metagenomes</taxon>
    </lineage>
</organism>
<sequence>NKKTNIVSDCRPLTEWYLILENVGKVSAKYPVVQIDFKGAYFKENDFPGWKAIRHVNALGWFGFQWLPEENIIIHPDLPMQLPTMYFSGKYIDNIPLEITITMVADRFDKKNI</sequence>
<reference evidence="1" key="1">
    <citation type="journal article" date="2014" name="Front. Microbiol.">
        <title>High frequency of phylogenetically diverse reductive dehalogenase-homologous genes in deep subseafloor sedimentary metagenomes.</title>
        <authorList>
            <person name="Kawai M."/>
            <person name="Futagami T."/>
            <person name="Toyoda A."/>
            <person name="Takaki Y."/>
            <person name="Nishi S."/>
            <person name="Hori S."/>
            <person name="Arai W."/>
            <person name="Tsubouchi T."/>
            <person name="Morono Y."/>
            <person name="Uchiyama I."/>
            <person name="Ito T."/>
            <person name="Fujiyama A."/>
            <person name="Inagaki F."/>
            <person name="Takami H."/>
        </authorList>
    </citation>
    <scope>NUCLEOTIDE SEQUENCE</scope>
    <source>
        <strain evidence="1">Expedition CK06-06</strain>
    </source>
</reference>
<name>X0ZQ84_9ZZZZ</name>
<comment type="caution">
    <text evidence="1">The sequence shown here is derived from an EMBL/GenBank/DDBJ whole genome shotgun (WGS) entry which is preliminary data.</text>
</comment>